<dbReference type="OrthoDB" id="1289432at2"/>
<proteinExistence type="predicted"/>
<accession>A0A4V3D325</accession>
<evidence type="ECO:0000313" key="2">
    <source>
        <dbReference type="Proteomes" id="UP000295390"/>
    </source>
</evidence>
<dbReference type="Proteomes" id="UP000295390">
    <property type="component" value="Unassembled WGS sequence"/>
</dbReference>
<organism evidence="1 2">
    <name type="scientific">Tenacibaculum caenipelagi</name>
    <dbReference type="NCBI Taxonomy" id="1325435"/>
    <lineage>
        <taxon>Bacteria</taxon>
        <taxon>Pseudomonadati</taxon>
        <taxon>Bacteroidota</taxon>
        <taxon>Flavobacteriia</taxon>
        <taxon>Flavobacteriales</taxon>
        <taxon>Flavobacteriaceae</taxon>
        <taxon>Tenacibaculum</taxon>
    </lineage>
</organism>
<reference evidence="1 2" key="1">
    <citation type="submission" date="2019-03" db="EMBL/GenBank/DDBJ databases">
        <title>Genomic Encyclopedia of Type Strains, Phase III (KMG-III): the genomes of soil and plant-associated and newly described type strains.</title>
        <authorList>
            <person name="Whitman W."/>
        </authorList>
    </citation>
    <scope>NUCLEOTIDE SEQUENCE [LARGE SCALE GENOMIC DNA]</scope>
    <source>
        <strain evidence="1 2">CECT 8283</strain>
    </source>
</reference>
<gene>
    <name evidence="1" type="ORF">DFQ07_1475</name>
</gene>
<name>A0A4V3D325_9FLAO</name>
<protein>
    <submittedName>
        <fullName evidence="1">Uncharacterized protein</fullName>
    </submittedName>
</protein>
<dbReference type="RefSeq" id="WP_133535613.1">
    <property type="nucleotide sequence ID" value="NZ_SNYH01000003.1"/>
</dbReference>
<comment type="caution">
    <text evidence="1">The sequence shown here is derived from an EMBL/GenBank/DDBJ whole genome shotgun (WGS) entry which is preliminary data.</text>
</comment>
<evidence type="ECO:0000313" key="1">
    <source>
        <dbReference type="EMBL" id="TDQ27624.1"/>
    </source>
</evidence>
<keyword evidence="2" id="KW-1185">Reference proteome</keyword>
<dbReference type="EMBL" id="SNYH01000003">
    <property type="protein sequence ID" value="TDQ27624.1"/>
    <property type="molecule type" value="Genomic_DNA"/>
</dbReference>
<sequence length="673" mass="76268">MTYSEIKIQFNEELSQGSGISFLLKSSLYPNEPGLLLSETWVLFRKGKNEVGTLGNVTPTIGERTAINFITSFELDYNGYSIYTITRVGNEVTIKANNPYFQFSDPIAINNEALLNVGFTINNFTGNIFSISSLDFLQASNPCTHVKIRITTSELATELIEPVKIENNTQNPIEFELLKGSGLIWLDLKSSDGQQIRERISIPYLLSSANLSIQVNNSPNGATAIANLKDSYLFNLEYSLDNLNWKDSNTFDSLPPNTYTFYVKDNLGCTVVKSFVVEEFGVSDPYFHISKSNSLRFVKSSEGGVASNKKIDENRLSFEDDVNIVYKETHYFTKDDIDTTQFKSNYSNVSAIAVDEEGNETSLLVNKISNNLRLKDSRDAIRYNYGSGKTGIYFMSGKRYDFDTGFDLDNDYSLNGKLPEWAKSGEYIKIESAWYQIENIIPSGEKQSVVLIIDVPYNGLESIVKVGSIYNRENYEVFEFDLEMLDYLNKNFFVKIVNLDDNFPELTYRSEDISVKENLKDFSEFIYSNDTNTDVFYSTGIQHKFWVKLDDISDKPDGSVKQHVTDTRTILEKGDAFEGKKIKTLPVTRGMMIKVFLSFFHRIFYLDGTKYVVSEVPEVEGRLGDTNLYVINAILRKANETHKSKTFDKSKPASGGFLELPSFIKVDGGYIKI</sequence>
<dbReference type="AlphaFoldDB" id="A0A4V3D325"/>